<reference evidence="1" key="1">
    <citation type="journal article" date="2014" name="Nat. Commun.">
        <title>Genome sequence of mungbean and insights into evolution within Vigna species.</title>
        <authorList>
            <person name="Kang Y.J."/>
            <person name="Kim S.K."/>
            <person name="Kim M.Y."/>
            <person name="Lestari P."/>
            <person name="Kim K.H."/>
            <person name="Ha B.K."/>
            <person name="Jun T.H."/>
            <person name="Hwang W.J."/>
            <person name="Lee T."/>
            <person name="Lee J."/>
            <person name="Shim S."/>
            <person name="Yoon M.Y."/>
            <person name="Jang Y.E."/>
            <person name="Han K.S."/>
            <person name="Taeprayoon P."/>
            <person name="Yoon N."/>
            <person name="Somta P."/>
            <person name="Tanya P."/>
            <person name="Kim K.S."/>
            <person name="Gwag J.G."/>
            <person name="Moon J.K."/>
            <person name="Lee Y.H."/>
            <person name="Park B.S."/>
            <person name="Bombarely A."/>
            <person name="Doyle J.J."/>
            <person name="Jackson S.A."/>
            <person name="Schafleitner R."/>
            <person name="Srinives P."/>
            <person name="Varshney R.K."/>
            <person name="Lee S.H."/>
        </authorList>
    </citation>
    <scope>NUCLEOTIDE SEQUENCE [LARGE SCALE GENOMIC DNA]</scope>
    <source>
        <strain evidence="1">cv. VC1973A</strain>
    </source>
</reference>
<protein>
    <submittedName>
        <fullName evidence="2">Uncharacterized protein LOC106770313</fullName>
    </submittedName>
</protein>
<proteinExistence type="predicted"/>
<name>A0A1S3V0E3_VIGRR</name>
<organism evidence="1 2">
    <name type="scientific">Vigna radiata var. radiata</name>
    <name type="common">Mung bean</name>
    <name type="synonym">Phaseolus aureus</name>
    <dbReference type="NCBI Taxonomy" id="3916"/>
    <lineage>
        <taxon>Eukaryota</taxon>
        <taxon>Viridiplantae</taxon>
        <taxon>Streptophyta</taxon>
        <taxon>Embryophyta</taxon>
        <taxon>Tracheophyta</taxon>
        <taxon>Spermatophyta</taxon>
        <taxon>Magnoliopsida</taxon>
        <taxon>eudicotyledons</taxon>
        <taxon>Gunneridae</taxon>
        <taxon>Pentapetalae</taxon>
        <taxon>rosids</taxon>
        <taxon>fabids</taxon>
        <taxon>Fabales</taxon>
        <taxon>Fabaceae</taxon>
        <taxon>Papilionoideae</taxon>
        <taxon>50 kb inversion clade</taxon>
        <taxon>NPAAA clade</taxon>
        <taxon>indigoferoid/millettioid clade</taxon>
        <taxon>Phaseoleae</taxon>
        <taxon>Vigna</taxon>
    </lineage>
</organism>
<dbReference type="KEGG" id="vra:106770313"/>
<dbReference type="CDD" id="cd00303">
    <property type="entry name" value="retropepsin_like"/>
    <property type="match status" value="1"/>
</dbReference>
<dbReference type="GeneID" id="106770313"/>
<dbReference type="Proteomes" id="UP000087766">
    <property type="component" value="Chromosome 8"/>
</dbReference>
<dbReference type="OrthoDB" id="841640at2759"/>
<reference evidence="2" key="2">
    <citation type="submission" date="2025-08" db="UniProtKB">
        <authorList>
            <consortium name="RefSeq"/>
        </authorList>
    </citation>
    <scope>IDENTIFICATION</scope>
    <source>
        <tissue evidence="2">Leaf</tissue>
    </source>
</reference>
<evidence type="ECO:0000313" key="2">
    <source>
        <dbReference type="RefSeq" id="XP_014511614.1"/>
    </source>
</evidence>
<evidence type="ECO:0000313" key="1">
    <source>
        <dbReference type="Proteomes" id="UP000087766"/>
    </source>
</evidence>
<dbReference type="Gene3D" id="2.40.70.10">
    <property type="entry name" value="Acid Proteases"/>
    <property type="match status" value="1"/>
</dbReference>
<dbReference type="InterPro" id="IPR021109">
    <property type="entry name" value="Peptidase_aspartic_dom_sf"/>
</dbReference>
<dbReference type="PANTHER" id="PTHR33067">
    <property type="entry name" value="RNA-DIRECTED DNA POLYMERASE-RELATED"/>
    <property type="match status" value="1"/>
</dbReference>
<gene>
    <name evidence="2" type="primary">LOC106770313</name>
</gene>
<sequence length="341" mass="38741">MGVRNVSQTQQLCNLCGGDHINGQCAFPEELQHDVNYMGAQFPYNQGRTSQGWKNHASVGQHQNNSFGPVGGFRHQQPSPLWQQVSSLTETVRDLSDRFDKFFKVYESQLNSNQASFKSLETQIGQLSKRIETTEKNQFRANTDVNPKDECKVILTSHKRKADWEPSDFENNEKGDEEMMDVNEVNEKGSSENAIEFTKEEEEFVVQPQKMKHPPKVEDPRCLTISCVLNECDVVEAMIDSEASINMLPKHFLTKFRGLVLKPSSVIVTIADGSMAKPIGMVEDVIVRVELLEFLVDFIVMDVENDEEIPMILGRPFMVPVNQERRSIQSELKEDPFQPGI</sequence>
<keyword evidence="1" id="KW-1185">Reference proteome</keyword>
<dbReference type="PANTHER" id="PTHR33067:SF9">
    <property type="entry name" value="RNA-DIRECTED DNA POLYMERASE"/>
    <property type="match status" value="1"/>
</dbReference>
<dbReference type="AlphaFoldDB" id="A0A1S3V0E3"/>
<dbReference type="RefSeq" id="XP_014511614.1">
    <property type="nucleotide sequence ID" value="XM_014656128.1"/>
</dbReference>
<accession>A0A1S3V0E3</accession>